<dbReference type="Proteomes" id="UP001165090">
    <property type="component" value="Unassembled WGS sequence"/>
</dbReference>
<evidence type="ECO:0000256" key="7">
    <source>
        <dbReference type="ARBA" id="ARBA00023204"/>
    </source>
</evidence>
<comment type="caution">
    <text evidence="11">The sequence shown here is derived from an EMBL/GenBank/DDBJ whole genome shotgun (WGS) entry which is preliminary data.</text>
</comment>
<name>A0ABQ5RYT9_9CHLO</name>
<evidence type="ECO:0000256" key="1">
    <source>
        <dbReference type="ARBA" id="ARBA00022485"/>
    </source>
</evidence>
<keyword evidence="1" id="KW-0004">4Fe-4S</keyword>
<proteinExistence type="inferred from homology"/>
<dbReference type="CDD" id="cd00056">
    <property type="entry name" value="ENDO3c"/>
    <property type="match status" value="1"/>
</dbReference>
<protein>
    <recommendedName>
        <fullName evidence="10">HhH-GPD domain-containing protein</fullName>
    </recommendedName>
</protein>
<feature type="compositionally biased region" description="Polar residues" evidence="9">
    <location>
        <begin position="425"/>
        <end position="437"/>
    </location>
</feature>
<keyword evidence="5" id="KW-0408">Iron</keyword>
<dbReference type="InterPro" id="IPR003265">
    <property type="entry name" value="HhH-GPD_domain"/>
</dbReference>
<accession>A0ABQ5RYT9</accession>
<gene>
    <name evidence="11" type="ORF">VaNZ11_005366</name>
</gene>
<evidence type="ECO:0000313" key="11">
    <source>
        <dbReference type="EMBL" id="GLI62690.1"/>
    </source>
</evidence>
<sequence length="495" mass="52565">MCEATFAHNLAHLYSKSCIYYSHIKIHLNHFTKPTMPRGAKRAHPDPAAALEGAQGPLQQQPVNSPPCTATSPVGTPTFSPSTQPPNSTLPESTLAPAPTPTPSKKKPKSLPAAPSFQPAIADQLRAKALKIQQQLSVLYPSPPIPLQHGSAFQLLVAVMLSAQSTDAKVNIVTPELFGKGPDAAAMAAMEVSEIERIIRVLGLAPTKARNIQRMSQILVEQYGGQVPESFAALEDLPGVGHKTASVVMSQAFGHAAFPVDTHIHRLAQRWRLSNGKSVEQTEHDLKALLPELTWRDMHLQMIYFGREHCPAQRHDTRGCPICSWAAAPTGQSGDRDGNGGSGSGSSPSKIGVMGAALQGKAIRGRAGRSTQQYLTADPESGHCPLQDVKLNGSKSAAKRSNRPSAAPRETRAKYPVDTAAGKAPTTTTVPPANCTHSAPAAVTPGHSGDDFAKSRGPFDVFRAGGHVGNSLPARPKGMITRQASRRLGILGRKI</sequence>
<reference evidence="11 12" key="1">
    <citation type="journal article" date="2023" name="IScience">
        <title>Expanded male sex-determining region conserved during the evolution of homothallism in the green alga Volvox.</title>
        <authorList>
            <person name="Yamamoto K."/>
            <person name="Matsuzaki R."/>
            <person name="Mahakham W."/>
            <person name="Heman W."/>
            <person name="Sekimoto H."/>
            <person name="Kawachi M."/>
            <person name="Minakuchi Y."/>
            <person name="Toyoda A."/>
            <person name="Nozaki H."/>
        </authorList>
    </citation>
    <scope>NUCLEOTIDE SEQUENCE [LARGE SCALE GENOMIC DNA]</scope>
    <source>
        <strain evidence="11 12">NIES-4468</strain>
    </source>
</reference>
<feature type="region of interest" description="Disordered" evidence="9">
    <location>
        <begin position="54"/>
        <end position="115"/>
    </location>
</feature>
<dbReference type="PROSITE" id="PS01155">
    <property type="entry name" value="ENDONUCLEASE_III_2"/>
    <property type="match status" value="1"/>
</dbReference>
<dbReference type="InterPro" id="IPR023170">
    <property type="entry name" value="HhH_base_excis_C"/>
</dbReference>
<dbReference type="SMART" id="SM00478">
    <property type="entry name" value="ENDO3c"/>
    <property type="match status" value="1"/>
</dbReference>
<evidence type="ECO:0000256" key="3">
    <source>
        <dbReference type="ARBA" id="ARBA00022763"/>
    </source>
</evidence>
<dbReference type="Pfam" id="PF00730">
    <property type="entry name" value="HhH-GPD"/>
    <property type="match status" value="1"/>
</dbReference>
<evidence type="ECO:0000259" key="10">
    <source>
        <dbReference type="SMART" id="SM00478"/>
    </source>
</evidence>
<feature type="compositionally biased region" description="Polar residues" evidence="9">
    <location>
        <begin position="57"/>
        <end position="87"/>
    </location>
</feature>
<keyword evidence="3" id="KW-0227">DNA damage</keyword>
<evidence type="ECO:0000256" key="4">
    <source>
        <dbReference type="ARBA" id="ARBA00022801"/>
    </source>
</evidence>
<dbReference type="EMBL" id="BSDZ01000013">
    <property type="protein sequence ID" value="GLI62690.1"/>
    <property type="molecule type" value="Genomic_DNA"/>
</dbReference>
<keyword evidence="6" id="KW-0411">Iron-sulfur</keyword>
<dbReference type="SUPFAM" id="SSF48150">
    <property type="entry name" value="DNA-glycosylase"/>
    <property type="match status" value="1"/>
</dbReference>
<keyword evidence="7" id="KW-0234">DNA repair</keyword>
<keyword evidence="4" id="KW-0378">Hydrolase</keyword>
<dbReference type="PANTHER" id="PTHR10359:SF18">
    <property type="entry name" value="ENDONUCLEASE III"/>
    <property type="match status" value="1"/>
</dbReference>
<dbReference type="PANTHER" id="PTHR10359">
    <property type="entry name" value="A/G-SPECIFIC ADENINE GLYCOSYLASE/ENDONUCLEASE III"/>
    <property type="match status" value="1"/>
</dbReference>
<evidence type="ECO:0000256" key="2">
    <source>
        <dbReference type="ARBA" id="ARBA00022723"/>
    </source>
</evidence>
<dbReference type="InterPro" id="IPR004036">
    <property type="entry name" value="Endonuclease-III-like_CS2"/>
</dbReference>
<keyword evidence="12" id="KW-1185">Reference proteome</keyword>
<evidence type="ECO:0000256" key="5">
    <source>
        <dbReference type="ARBA" id="ARBA00023004"/>
    </source>
</evidence>
<evidence type="ECO:0000313" key="12">
    <source>
        <dbReference type="Proteomes" id="UP001165090"/>
    </source>
</evidence>
<keyword evidence="2" id="KW-0479">Metal-binding</keyword>
<dbReference type="Gene3D" id="1.10.1670.10">
    <property type="entry name" value="Helix-hairpin-Helix base-excision DNA repair enzymes (C-terminal)"/>
    <property type="match status" value="1"/>
</dbReference>
<keyword evidence="8" id="KW-0326">Glycosidase</keyword>
<dbReference type="HAMAP" id="MF_00942">
    <property type="entry name" value="Nth"/>
    <property type="match status" value="1"/>
</dbReference>
<feature type="domain" description="HhH-GPD" evidence="10">
    <location>
        <begin position="161"/>
        <end position="308"/>
    </location>
</feature>
<feature type="region of interest" description="Disordered" evidence="9">
    <location>
        <begin position="330"/>
        <end position="452"/>
    </location>
</feature>
<evidence type="ECO:0000256" key="8">
    <source>
        <dbReference type="ARBA" id="ARBA00023295"/>
    </source>
</evidence>
<dbReference type="InterPro" id="IPR011257">
    <property type="entry name" value="DNA_glycosylase"/>
</dbReference>
<organism evidence="11 12">
    <name type="scientific">Volvox africanus</name>
    <dbReference type="NCBI Taxonomy" id="51714"/>
    <lineage>
        <taxon>Eukaryota</taxon>
        <taxon>Viridiplantae</taxon>
        <taxon>Chlorophyta</taxon>
        <taxon>core chlorophytes</taxon>
        <taxon>Chlorophyceae</taxon>
        <taxon>CS clade</taxon>
        <taxon>Chlamydomonadales</taxon>
        <taxon>Volvocaceae</taxon>
        <taxon>Volvox</taxon>
    </lineage>
</organism>
<evidence type="ECO:0000256" key="9">
    <source>
        <dbReference type="SAM" id="MobiDB-lite"/>
    </source>
</evidence>
<dbReference type="InterPro" id="IPR005759">
    <property type="entry name" value="Nth"/>
</dbReference>
<dbReference type="Gene3D" id="1.10.340.30">
    <property type="entry name" value="Hypothetical protein, domain 2"/>
    <property type="match status" value="1"/>
</dbReference>
<evidence type="ECO:0000256" key="6">
    <source>
        <dbReference type="ARBA" id="ARBA00023014"/>
    </source>
</evidence>